<feature type="domain" description="Voltage-dependent calcium channel alpha-1 subunit IQ" evidence="24">
    <location>
        <begin position="1515"/>
        <end position="1548"/>
    </location>
</feature>
<dbReference type="GO" id="GO:0005891">
    <property type="term" value="C:voltage-gated calcium channel complex"/>
    <property type="evidence" value="ECO:0007669"/>
    <property type="project" value="InterPro"/>
</dbReference>
<evidence type="ECO:0000256" key="9">
    <source>
        <dbReference type="ARBA" id="ARBA00022882"/>
    </source>
</evidence>
<feature type="transmembrane region" description="Helical" evidence="23">
    <location>
        <begin position="562"/>
        <end position="581"/>
    </location>
</feature>
<feature type="binding site" evidence="19">
    <location>
        <position position="1014"/>
    </location>
    <ligand>
        <name>Ca(2+)</name>
        <dbReference type="ChEBI" id="CHEBI:29108"/>
    </ligand>
</feature>
<evidence type="ECO:0000256" key="19">
    <source>
        <dbReference type="PIRSR" id="PIRSR602077-1"/>
    </source>
</evidence>
<feature type="region of interest" description="Disordered" evidence="22">
    <location>
        <begin position="675"/>
        <end position="717"/>
    </location>
</feature>
<dbReference type="FunFam" id="1.20.120.350:FF:000010">
    <property type="entry name" value="Voltage-dependent L-type calcium channel subunit alpha"/>
    <property type="match status" value="1"/>
</dbReference>
<keyword evidence="4 21" id="KW-0107">Calcium channel</keyword>
<dbReference type="InterPro" id="IPR005450">
    <property type="entry name" value="VDCC_L_a1ssu"/>
</dbReference>
<dbReference type="InterPro" id="IPR002077">
    <property type="entry name" value="VDCCAlpha1"/>
</dbReference>
<feature type="region of interest" description="Disordered" evidence="22">
    <location>
        <begin position="1731"/>
        <end position="1780"/>
    </location>
</feature>
<evidence type="ECO:0000256" key="6">
    <source>
        <dbReference type="ARBA" id="ARBA00022723"/>
    </source>
</evidence>
<dbReference type="FunFam" id="1.10.287.70:FF:000007">
    <property type="entry name" value="Voltage-dependent L-type calcium channel subunit alpha"/>
    <property type="match status" value="1"/>
</dbReference>
<feature type="transmembrane region" description="Helical" evidence="23">
    <location>
        <begin position="433"/>
        <end position="450"/>
    </location>
</feature>
<dbReference type="GO" id="GO:0005245">
    <property type="term" value="F:voltage-gated calcium channel activity"/>
    <property type="evidence" value="ECO:0007669"/>
    <property type="project" value="InterPro"/>
</dbReference>
<dbReference type="FunFam" id="1.20.120.350:FF:000040">
    <property type="entry name" value="Voltage-dependent L-type calcium channel subunit alpha"/>
    <property type="match status" value="1"/>
</dbReference>
<dbReference type="InterPro" id="IPR014873">
    <property type="entry name" value="VDCC_a1su_IQ"/>
</dbReference>
<feature type="transmembrane region" description="Helical" evidence="23">
    <location>
        <begin position="837"/>
        <end position="858"/>
    </location>
</feature>
<gene>
    <name evidence="25" type="ORF">EGK_05254</name>
</gene>
<feature type="binding site" evidence="19">
    <location>
        <position position="614"/>
    </location>
    <ligand>
        <name>Ca(2+)</name>
        <dbReference type="ChEBI" id="CHEBI:29108"/>
    </ligand>
</feature>
<dbReference type="PANTHER" id="PTHR45628:SF9">
    <property type="entry name" value="VOLTAGE-DEPENDENT L-TYPE CALCIUM CHANNEL SUBUNIT ALPHA-1S"/>
    <property type="match status" value="1"/>
</dbReference>
<evidence type="ECO:0000256" key="20">
    <source>
        <dbReference type="PIRSR" id="PIRSR602077-3"/>
    </source>
</evidence>
<keyword evidence="5 23" id="KW-0812">Transmembrane</keyword>
<dbReference type="FunFam" id="1.20.120.350:FF:000001">
    <property type="entry name" value="Voltage-dependent L-type calcium channel subunit alpha"/>
    <property type="match status" value="1"/>
</dbReference>
<dbReference type="SMART" id="SM01062">
    <property type="entry name" value="Ca_chan_IQ"/>
    <property type="match status" value="1"/>
</dbReference>
<evidence type="ECO:0000256" key="14">
    <source>
        <dbReference type="ARBA" id="ARBA00023180"/>
    </source>
</evidence>
<feature type="transmembrane region" description="Helical" evidence="23">
    <location>
        <begin position="278"/>
        <end position="299"/>
    </location>
</feature>
<feature type="region of interest" description="Disordered" evidence="22">
    <location>
        <begin position="731"/>
        <end position="757"/>
    </location>
</feature>
<comment type="function">
    <text evidence="21">Voltage-sensitive calcium channels (VSCC) mediate the entry of calcium ions into excitable cells and are also involved in a variety of calcium-dependent processes, including muscle contraction, hormone or neurotransmitter release, gene expression, cell motility, cell division and cell death.</text>
</comment>
<feature type="transmembrane region" description="Helical" evidence="23">
    <location>
        <begin position="795"/>
        <end position="817"/>
    </location>
</feature>
<evidence type="ECO:0000256" key="2">
    <source>
        <dbReference type="ARBA" id="ARBA00022553"/>
    </source>
</evidence>
<dbReference type="Gene3D" id="1.20.120.350">
    <property type="entry name" value="Voltage-gated potassium channels. Chain C"/>
    <property type="match status" value="4"/>
</dbReference>
<evidence type="ECO:0000256" key="8">
    <source>
        <dbReference type="ARBA" id="ARBA00022837"/>
    </source>
</evidence>
<dbReference type="PRINTS" id="PR00167">
    <property type="entry name" value="CACHANNEL"/>
</dbReference>
<reference evidence="25" key="1">
    <citation type="journal article" date="2011" name="Nat. Biotechnol.">
        <title>Genome sequencing and comparison of two nonhuman primate animal models, the cynomolgus and Chinese rhesus macaques.</title>
        <authorList>
            <person name="Yan G."/>
            <person name="Zhang G."/>
            <person name="Fang X."/>
            <person name="Zhang Y."/>
            <person name="Li C."/>
            <person name="Ling F."/>
            <person name="Cooper D.N."/>
            <person name="Li Q."/>
            <person name="Li Y."/>
            <person name="van Gool A.J."/>
            <person name="Du H."/>
            <person name="Chen J."/>
            <person name="Chen R."/>
            <person name="Zhang P."/>
            <person name="Huang Z."/>
            <person name="Thompson J.R."/>
            <person name="Meng Y."/>
            <person name="Bai Y."/>
            <person name="Wang J."/>
            <person name="Zhuo M."/>
            <person name="Wang T."/>
            <person name="Huang Y."/>
            <person name="Wei L."/>
            <person name="Li J."/>
            <person name="Wang Z."/>
            <person name="Hu H."/>
            <person name="Yang P."/>
            <person name="Le L."/>
            <person name="Stenson P.D."/>
            <person name="Li B."/>
            <person name="Liu X."/>
            <person name="Ball E.V."/>
            <person name="An N."/>
            <person name="Huang Q."/>
            <person name="Zhang Y."/>
            <person name="Fan W."/>
            <person name="Zhang X."/>
            <person name="Li Y."/>
            <person name="Wang W."/>
            <person name="Katze M.G."/>
            <person name="Su B."/>
            <person name="Nielsen R."/>
            <person name="Yang H."/>
            <person name="Wang J."/>
            <person name="Wang X."/>
            <person name="Wang J."/>
        </authorList>
    </citation>
    <scope>NUCLEOTIDE SEQUENCE [LARGE SCALE GENOMIC DNA]</scope>
    <source>
        <strain evidence="25">CR-5</strain>
    </source>
</reference>
<keyword evidence="11" id="KW-0406">Ion transport</keyword>
<accession>G7N9W7</accession>
<name>G7N9W7_MACMU</name>
<proteinExistence type="inferred from homology"/>
<dbReference type="GO" id="GO:0046872">
    <property type="term" value="F:metal ion binding"/>
    <property type="evidence" value="ECO:0007669"/>
    <property type="project" value="UniProtKB-KW"/>
</dbReference>
<comment type="subcellular location">
    <subcellularLocation>
        <location evidence="17">Cell membrane</location>
        <location evidence="17">Sarcolemma</location>
        <location evidence="17">T-tubule</location>
        <topology evidence="17">Multi-pass membrane protein</topology>
    </subcellularLocation>
    <subcellularLocation>
        <location evidence="21">Membrane</location>
        <topology evidence="21">Multi-pass membrane protein</topology>
    </subcellularLocation>
</comment>
<feature type="transmembrane region" description="Helical" evidence="23">
    <location>
        <begin position="1042"/>
        <end position="1068"/>
    </location>
</feature>
<feature type="transmembrane region" description="Helical" evidence="23">
    <location>
        <begin position="1122"/>
        <end position="1140"/>
    </location>
</feature>
<keyword evidence="13" id="KW-1015">Disulfide bond</keyword>
<feature type="transmembrane region" description="Helical" evidence="23">
    <location>
        <begin position="311"/>
        <end position="333"/>
    </location>
</feature>
<feature type="transmembrane region" description="Helical" evidence="23">
    <location>
        <begin position="1266"/>
        <end position="1284"/>
    </location>
</feature>
<evidence type="ECO:0000259" key="24">
    <source>
        <dbReference type="SMART" id="SM01062"/>
    </source>
</evidence>
<dbReference type="InterPro" id="IPR005446">
    <property type="entry name" value="VDCC_L_a1su"/>
</dbReference>
<dbReference type="FunFam" id="1.10.287.70:FF:000021">
    <property type="entry name" value="Voltage-dependent L-type calcium channel subunit alpha"/>
    <property type="match status" value="1"/>
</dbReference>
<keyword evidence="7" id="KW-0677">Repeat</keyword>
<evidence type="ECO:0000256" key="13">
    <source>
        <dbReference type="ARBA" id="ARBA00023157"/>
    </source>
</evidence>
<protein>
    <recommendedName>
        <fullName evidence="21">Voltage-dependent L-type calcium channel subunit alpha</fullName>
    </recommendedName>
</protein>
<dbReference type="PANTHER" id="PTHR45628">
    <property type="entry name" value="VOLTAGE-DEPENDENT CALCIUM CHANNEL TYPE A SUBUNIT ALPHA-1"/>
    <property type="match status" value="1"/>
</dbReference>
<feature type="binding site" evidence="19">
    <location>
        <position position="292"/>
    </location>
    <ligand>
        <name>Ca(2+)</name>
        <dbReference type="ChEBI" id="CHEBI:29108"/>
    </ligand>
</feature>
<evidence type="ECO:0000256" key="22">
    <source>
        <dbReference type="SAM" id="MobiDB-lite"/>
    </source>
</evidence>
<dbReference type="Pfam" id="PF16905">
    <property type="entry name" value="GPHH"/>
    <property type="match status" value="1"/>
</dbReference>
<evidence type="ECO:0000256" key="5">
    <source>
        <dbReference type="ARBA" id="ARBA00022692"/>
    </source>
</evidence>
<keyword evidence="1" id="KW-0813">Transport</keyword>
<feature type="transmembrane region" description="Helical" evidence="23">
    <location>
        <begin position="634"/>
        <end position="661"/>
    </location>
</feature>
<evidence type="ECO:0000256" key="21">
    <source>
        <dbReference type="RuleBase" id="RU003808"/>
    </source>
</evidence>
<keyword evidence="15" id="KW-0407">Ion channel</keyword>
<feature type="transmembrane region" description="Helical" evidence="23">
    <location>
        <begin position="1152"/>
        <end position="1170"/>
    </location>
</feature>
<dbReference type="FunFam" id="1.20.120.350:FF:000006">
    <property type="entry name" value="Voltage-dependent L-type calcium channel subunit alpha"/>
    <property type="match status" value="1"/>
</dbReference>
<dbReference type="GO" id="GO:0030315">
    <property type="term" value="C:T-tubule"/>
    <property type="evidence" value="ECO:0007669"/>
    <property type="project" value="UniProtKB-SubCell"/>
</dbReference>
<dbReference type="Pfam" id="PF00520">
    <property type="entry name" value="Ion_trans"/>
    <property type="match status" value="4"/>
</dbReference>
<comment type="catalytic activity">
    <reaction evidence="16">
        <text>Ca(2+)(in) = Ca(2+)(out)</text>
        <dbReference type="Rhea" id="RHEA:29671"/>
        <dbReference type="ChEBI" id="CHEBI:29108"/>
    </reaction>
</comment>
<feature type="transmembrane region" description="Helical" evidence="23">
    <location>
        <begin position="1357"/>
        <end position="1381"/>
    </location>
</feature>
<dbReference type="PRINTS" id="PR01630">
    <property type="entry name" value="LVDCCALPHA1"/>
</dbReference>
<feature type="compositionally biased region" description="Basic and acidic residues" evidence="22">
    <location>
        <begin position="1751"/>
        <end position="1768"/>
    </location>
</feature>
<dbReference type="InterPro" id="IPR031649">
    <property type="entry name" value="GPHH_dom"/>
</dbReference>
<dbReference type="InterPro" id="IPR005821">
    <property type="entry name" value="Ion_trans_dom"/>
</dbReference>
<dbReference type="InterPro" id="IPR050599">
    <property type="entry name" value="VDCC_alpha-1_subunit"/>
</dbReference>
<feature type="transmembrane region" description="Helical" evidence="23">
    <location>
        <begin position="124"/>
        <end position="145"/>
    </location>
</feature>
<evidence type="ECO:0000256" key="18">
    <source>
        <dbReference type="ARBA" id="ARBA00061374"/>
    </source>
</evidence>
<keyword evidence="12 23" id="KW-0472">Membrane</keyword>
<dbReference type="PRINTS" id="PR01634">
    <property type="entry name" value="LVDCCALPHA1S"/>
</dbReference>
<evidence type="ECO:0000256" key="15">
    <source>
        <dbReference type="ARBA" id="ARBA00023303"/>
    </source>
</evidence>
<sequence length="1873" mass="212308">MEPSSPQDEGLRKKQPKKPVPEILPRPPRALFCLTLENPLRKACISIVEWKPFETIILLTIFANCVALAVYLPMPEDDNNSLNLGLEKLEYFFLIVFSIEAAMKIIAYGFLFHQDAYLRSGWNVLDFTIVFLGVFTVILEQVNVIQSNTAPMSSKGAGLDVKALRAFRVLRPLRLVSGVPSLQVVLNSIFKAMLPLFHIALLVLFMVIIYAIIGLELFKGKMHKTCYFTGTDIVATVENEEPSPCARTGSGRRCTINGSECRGGWPGPNHGITHFDNFGFSMLTVYQCITMEGWTDVLYWVNDAIGNEWPWIYFVTLILLGSFFILNLVLGVLSGEFTKEREKAKSRGTFQKLREKQQLDEDLRGYMSWITQGEVMDVEDFREGKLSLDEGGSDTESLYEIAGLNKIIQFIRHWRQWNRIFRWKCHDIVKSKVFYWLVILIVALNTLSIASEHHNQPLWLTRLQDIANRVLLSLFTVEMLMKMYGLGLRQYFMSIFNRFDCFVVCSGILEILLVESGAMTPLGISVLRCIRLLRIFKITKYWTSLSNLVASLLNSIRSIASLLLLLFLFIVIFALLGMQLFGGRYDFEDTEVRRSNFDNFPQALISVFQVLTGEDWTSMMYNGIMAYGGPSYPGMLVCIYFIILFVCGNYILLNVFLAIAVDNLAEAESLTSAQKAKAEERKRRKMSKGLPDKSEEEKSTMAKKLEQKPKGEGIPTTAKLKIDEFESNVNEVKDPYPSADFPGDDEEDEPEIPLSPRPRPLAELQLKEKAVPIPEASSFFIFSPTNKIRVLCHRIVNATWFTNFILLFILLSSAALAAEDPIRADSMRNQILKHFDIGFTSVFTVEIVLKMTTYGAFLHKGSFCRNYFNMLDLLVVAVSLISMGLESSAISVVKILRVLRVLRPLRAINRAKGLKHVVQCMFVAISTIGNIVLVTTLLQFMFACIGVQLFKGKFFRCTDLSKMTEEECRGYYYVYKDGDPMQIELRHREWVHSDFHFDNVLSAMMSLFTVSTFEGWPQLLYKAIDSNEEDVGPIYNNRVEMAIFFIIYIILIAFFMMNIFVGFVIVTFQEQGETEYKNCELDKNQRQCVQYALKARPLRCYIPKNPYQYQVWYVVTSSYFEYLMFALIMLNTICLGMQHYNQSEQMNHISDILNVAFTIIFTLEMILKLMAFKARGYFGDPWNVFDFLIVIGSIIDVILSEIDTFLASSGGLYCLGGGCGNVDPDESARISSAFFRLFRVMRLIKLLSRAEGVRTLLWTFIKSFQALPYVALLIVMLFFIYAVIGMQMFGKIALVDGTQINRNNNFQTFPQAVLLLFRCATGEAWQEILLACSYGKLCDPESDYAPGEEYTCGTNFAYYYFISFYMLCAFLVINLFVAVIMDNFDYLTRDWSILGPHHLDEFKAIWAEYDPEAKGRIKHLDVVTLLRRIQPPLGFGKFCPHRVACKRLVGMNMPLNSDGTVTFNATLFALVRTALKIKTEGNFEQANEELRAIIKKIWKRTSMKLLDQVIPPIGDDEVTVGKFYATFLIQEHFRKFMKRQEEYYGYRPKKDIVQIQAGLRTIEEEAAPEIRRTVSGDLAAEEELERAMVEAAMEEGIFRRTGGLFGQVDNFLERTNSLPPVMASQRPLQFTEIEMEELESPVFLEDFHQDPRTNPLARANTNNANANVAYGNSNHSNSHVFSSVHYEREFPEETETSAIRGGALGQPCRALGPHSKPCVEKLKGLMTQRAMPRGQAPPAPCQCPRVESPMPEDRRSSTPGSLHEETPHSRSTGENTSRCSAPATTLLIQEALVRGGLGTLAADANFIMATGQALADACQMEPKEVEVMATELLKGREAPEGMASSLGCLNLGSSLGSLDQHQGSQETLIPPRL</sequence>
<evidence type="ECO:0000256" key="10">
    <source>
        <dbReference type="ARBA" id="ARBA00022989"/>
    </source>
</evidence>
<evidence type="ECO:0000256" key="3">
    <source>
        <dbReference type="ARBA" id="ARBA00022568"/>
    </source>
</evidence>
<keyword evidence="3 21" id="KW-0109">Calcium transport</keyword>
<feature type="transmembrane region" description="Helical" evidence="23">
    <location>
        <begin position="92"/>
        <end position="112"/>
    </location>
</feature>
<keyword evidence="6 19" id="KW-0479">Metal-binding</keyword>
<dbReference type="Gene3D" id="6.10.250.2180">
    <property type="match status" value="1"/>
</dbReference>
<evidence type="ECO:0000256" key="12">
    <source>
        <dbReference type="ARBA" id="ARBA00023136"/>
    </source>
</evidence>
<comment type="similarity">
    <text evidence="18">Belongs to the calcium channel alpha-1 subunit (TC 1.A.1.11) family. CACNA1S subfamily.</text>
</comment>
<evidence type="ECO:0000256" key="1">
    <source>
        <dbReference type="ARBA" id="ARBA00022448"/>
    </source>
</evidence>
<dbReference type="GO" id="GO:0006936">
    <property type="term" value="P:muscle contraction"/>
    <property type="evidence" value="ECO:0007669"/>
    <property type="project" value="UniProtKB-ARBA"/>
</dbReference>
<keyword evidence="9 21" id="KW-0851">Voltage-gated channel</keyword>
<evidence type="ECO:0000256" key="7">
    <source>
        <dbReference type="ARBA" id="ARBA00022737"/>
    </source>
</evidence>
<dbReference type="SUPFAM" id="SSF81324">
    <property type="entry name" value="Voltage-gated potassium channels"/>
    <property type="match status" value="4"/>
</dbReference>
<evidence type="ECO:0000256" key="23">
    <source>
        <dbReference type="SAM" id="Phobius"/>
    </source>
</evidence>
<evidence type="ECO:0000256" key="4">
    <source>
        <dbReference type="ARBA" id="ARBA00022673"/>
    </source>
</evidence>
<dbReference type="Pfam" id="PF08763">
    <property type="entry name" value="Ca_chan_IQ"/>
    <property type="match status" value="1"/>
</dbReference>
<keyword evidence="2" id="KW-0597">Phosphoprotein</keyword>
<dbReference type="FunFam" id="1.10.238.10:FF:000063">
    <property type="entry name" value="Voltage-dependent N-type calcium channel subunit alpha"/>
    <property type="match status" value="1"/>
</dbReference>
<feature type="transmembrane region" description="Helical" evidence="23">
    <location>
        <begin position="916"/>
        <end position="946"/>
    </location>
</feature>
<evidence type="ECO:0000256" key="11">
    <source>
        <dbReference type="ARBA" id="ARBA00023065"/>
    </source>
</evidence>
<evidence type="ECO:0000256" key="17">
    <source>
        <dbReference type="ARBA" id="ARBA00037842"/>
    </source>
</evidence>
<organism evidence="25">
    <name type="scientific">Macaca mulatta</name>
    <name type="common">Rhesus macaque</name>
    <dbReference type="NCBI Taxonomy" id="9544"/>
    <lineage>
        <taxon>Eukaryota</taxon>
        <taxon>Metazoa</taxon>
        <taxon>Chordata</taxon>
        <taxon>Craniata</taxon>
        <taxon>Vertebrata</taxon>
        <taxon>Euteleostomi</taxon>
        <taxon>Mammalia</taxon>
        <taxon>Eutheria</taxon>
        <taxon>Euarchontoglires</taxon>
        <taxon>Primates</taxon>
        <taxon>Haplorrhini</taxon>
        <taxon>Catarrhini</taxon>
        <taxon>Cercopithecidae</taxon>
        <taxon>Cercopithecinae</taxon>
        <taxon>Macaca</taxon>
    </lineage>
</organism>
<dbReference type="InterPro" id="IPR027359">
    <property type="entry name" value="Volt_channel_dom_sf"/>
</dbReference>
<feature type="transmembrane region" description="Helical" evidence="23">
    <location>
        <begin position="55"/>
        <end position="72"/>
    </location>
</feature>
<feature type="transmembrane region" description="Helical" evidence="23">
    <location>
        <begin position="870"/>
        <end position="896"/>
    </location>
</feature>
<feature type="compositionally biased region" description="Acidic residues" evidence="22">
    <location>
        <begin position="742"/>
        <end position="751"/>
    </location>
</feature>
<dbReference type="Gene3D" id="6.10.250.2500">
    <property type="match status" value="1"/>
</dbReference>
<dbReference type="EMBL" id="CM001265">
    <property type="protein sequence ID" value="EHH22064.1"/>
    <property type="molecule type" value="Genomic_DNA"/>
</dbReference>
<evidence type="ECO:0000256" key="16">
    <source>
        <dbReference type="ARBA" id="ARBA00036634"/>
    </source>
</evidence>
<feature type="region of interest" description="Disordered" evidence="22">
    <location>
        <begin position="1"/>
        <end position="23"/>
    </location>
</feature>
<feature type="glycosylation site" description="N-linked (GlcNAc...) asparagine" evidence="20">
    <location>
        <position position="257"/>
    </location>
</feature>
<feature type="transmembrane region" description="Helical" evidence="23">
    <location>
        <begin position="196"/>
        <end position="218"/>
    </location>
</feature>
<keyword evidence="14 20" id="KW-0325">Glycoprotein</keyword>
<dbReference type="Proteomes" id="UP000013456">
    <property type="component" value="Chromosome 13"/>
</dbReference>
<feature type="compositionally biased region" description="Basic and acidic residues" evidence="22">
    <location>
        <begin position="690"/>
        <end position="711"/>
    </location>
</feature>
<dbReference type="Gene3D" id="1.10.287.70">
    <property type="match status" value="4"/>
</dbReference>
<keyword evidence="10 23" id="KW-1133">Transmembrane helix</keyword>
<feature type="transmembrane region" description="Helical" evidence="23">
    <location>
        <begin position="470"/>
        <end position="488"/>
    </location>
</feature>
<evidence type="ECO:0000313" key="25">
    <source>
        <dbReference type="EMBL" id="EHH22064.1"/>
    </source>
</evidence>
<keyword evidence="8 19" id="KW-0106">Calcium</keyword>
<dbReference type="FunFam" id="1.10.287.70:FF:000009">
    <property type="entry name" value="Voltage-dependent L-type calcium channel subunit alpha"/>
    <property type="match status" value="1"/>
</dbReference>
<feature type="glycosylation site" description="N-linked (GlcNAc...) asparagine" evidence="20">
    <location>
        <position position="79"/>
    </location>
</feature>
<feature type="compositionally biased region" description="Polar residues" evidence="22">
    <location>
        <begin position="1769"/>
        <end position="1780"/>
    </location>
</feature>